<dbReference type="Proteomes" id="UP000050424">
    <property type="component" value="Unassembled WGS sequence"/>
</dbReference>
<reference evidence="2 3" key="1">
    <citation type="submission" date="2015-09" db="EMBL/GenBank/DDBJ databases">
        <title>Draft genome of a European isolate of the apple canker pathogen Neonectria ditissima.</title>
        <authorList>
            <person name="Gomez-Cortecero A."/>
            <person name="Harrison R.J."/>
            <person name="Armitage A.D."/>
        </authorList>
    </citation>
    <scope>NUCLEOTIDE SEQUENCE [LARGE SCALE GENOMIC DNA]</scope>
    <source>
        <strain evidence="2 3">R09/05</strain>
    </source>
</reference>
<protein>
    <recommendedName>
        <fullName evidence="1">Heterokaryon incompatibility domain-containing protein</fullName>
    </recommendedName>
</protein>
<feature type="domain" description="Heterokaryon incompatibility" evidence="1">
    <location>
        <begin position="278"/>
        <end position="484"/>
    </location>
</feature>
<name>A0A0P7AYS2_9HYPO</name>
<comment type="caution">
    <text evidence="2">The sequence shown here is derived from an EMBL/GenBank/DDBJ whole genome shotgun (WGS) entry which is preliminary data.</text>
</comment>
<evidence type="ECO:0000259" key="1">
    <source>
        <dbReference type="Pfam" id="PF06985"/>
    </source>
</evidence>
<dbReference type="PANTHER" id="PTHR33112">
    <property type="entry name" value="DOMAIN PROTEIN, PUTATIVE-RELATED"/>
    <property type="match status" value="1"/>
</dbReference>
<evidence type="ECO:0000313" key="2">
    <source>
        <dbReference type="EMBL" id="KPM38698.1"/>
    </source>
</evidence>
<dbReference type="InterPro" id="IPR010730">
    <property type="entry name" value="HET"/>
</dbReference>
<dbReference type="AlphaFoldDB" id="A0A0P7AYS2"/>
<dbReference type="PANTHER" id="PTHR33112:SF8">
    <property type="entry name" value="HETEROKARYON INCOMPATIBILITY DOMAIN-CONTAINING PROTEIN"/>
    <property type="match status" value="1"/>
</dbReference>
<dbReference type="STRING" id="78410.A0A0P7AYS2"/>
<dbReference type="OrthoDB" id="47007at2759"/>
<dbReference type="EMBL" id="LKCW01000127">
    <property type="protein sequence ID" value="KPM38698.1"/>
    <property type="molecule type" value="Genomic_DNA"/>
</dbReference>
<proteinExistence type="predicted"/>
<evidence type="ECO:0000313" key="3">
    <source>
        <dbReference type="Proteomes" id="UP000050424"/>
    </source>
</evidence>
<accession>A0A0P7AYS2</accession>
<organism evidence="2 3">
    <name type="scientific">Neonectria ditissima</name>
    <dbReference type="NCBI Taxonomy" id="78410"/>
    <lineage>
        <taxon>Eukaryota</taxon>
        <taxon>Fungi</taxon>
        <taxon>Dikarya</taxon>
        <taxon>Ascomycota</taxon>
        <taxon>Pezizomycotina</taxon>
        <taxon>Sordariomycetes</taxon>
        <taxon>Hypocreomycetidae</taxon>
        <taxon>Hypocreales</taxon>
        <taxon>Nectriaceae</taxon>
        <taxon>Neonectria</taxon>
    </lineage>
</organism>
<gene>
    <name evidence="2" type="ORF">AK830_g7866</name>
</gene>
<sequence>MSFPRFSDSGPRPELGPGHLCAVCSEIPLHTLPFEDQDAYPHHSTLDALDKSAQSCAMCALLYWAAGCTLLDYGGMTSFQTIQSSSGAQLSAKATQSNYGKYGMHALENGAMVLDFSGPVADYRPPVQAELRSSFPDGTVVKNGQATALRPWLFANWYKSGFTDGKQLLMVGLGMRLGTSGKIEDSVDYSGDTVCLRGSYLRFRTDQDVNFIPGRIRASDSGSAYAFDKLKGWLDICDNHHQCLPSDAPRTLPTRVLDVATHQDKVFLRETSGQKAKYLALSHSWGSTHRLTLTTSNRATLLNNGILLADIPKTFQDAVKIARELNISYVWIDSLCIIQDDAADWEAEASRMGNVYADSFLTVAALSSMDDSSGCFPDISTRYDEPFISMDVRSTGRRCFSHAAPVASWEDGETRPTLKARCNWATDEVDDCEGGHKSWLYVTPEWMPPSLKASPKTYLLGEFGGTFDPIAEEPLSKRGWTLQERLLSPRTIHYGRTEMYWECQGCVFAEDGALVRRVFTVPSDLWTPAPREHGKDRNWRWMRLVEEYSTRKLTVDSDKLPALSGLANLVAMYTGDAYLAGLWKSNLMNELNWAIKADEPTHHCSDAAHDASMPPATKSAVKYPAEYRAPSWSWASVDAEIDYQSLGDDVLTTCLDAKIQLVGKDAFGRVAAGTLTLKGPVYALEPRMFEGREGVVHPLQTGVSAVWSKAKNSFFTKIVIKKGTAHFDTDPIFPSVALFLDDTHALILKEGPGEIERS</sequence>
<dbReference type="Pfam" id="PF06985">
    <property type="entry name" value="HET"/>
    <property type="match status" value="1"/>
</dbReference>
<keyword evidence="3" id="KW-1185">Reference proteome</keyword>